<accession>A0A9Q0RGH8</accession>
<comment type="caution">
    <text evidence="1">The sequence shown here is derived from an EMBL/GenBank/DDBJ whole genome shotgun (WGS) entry which is preliminary data.</text>
</comment>
<organism evidence="1 2">
    <name type="scientific">Anaeramoeba ignava</name>
    <name type="common">Anaerobic marine amoeba</name>
    <dbReference type="NCBI Taxonomy" id="1746090"/>
    <lineage>
        <taxon>Eukaryota</taxon>
        <taxon>Metamonada</taxon>
        <taxon>Anaeramoebidae</taxon>
        <taxon>Anaeramoeba</taxon>
    </lineage>
</organism>
<sequence>MNINSISYQLKNEGIFNNIIHFINKLINLLLNPKSNQNDIIQNHLLNLLEILFSLIQKINFLEETISKILKFSIPLSLITKFNKNLNILSIKIIVQIFIQKEKLRNSIINDIFIFISKEINSSSKINLFFIKEDQIIYPEKSNFTRLIISLLKSIIIIEAKNLKNNSSQSILDFESIQEFNKKITNKITYNIQLILIEMFKQSEEKNIETHQFIFREFLENFIKDLFRLFPTFDWPICENIITKIISEIIILLKSDEKMLK</sequence>
<keyword evidence="2" id="KW-1185">Reference proteome</keyword>
<proteinExistence type="predicted"/>
<dbReference type="OrthoDB" id="418242at2759"/>
<evidence type="ECO:0000313" key="1">
    <source>
        <dbReference type="EMBL" id="KAJ5079149.1"/>
    </source>
</evidence>
<gene>
    <name evidence="1" type="ORF">M0811_14583</name>
</gene>
<dbReference type="Proteomes" id="UP001149090">
    <property type="component" value="Unassembled WGS sequence"/>
</dbReference>
<evidence type="ECO:0000313" key="2">
    <source>
        <dbReference type="Proteomes" id="UP001149090"/>
    </source>
</evidence>
<protein>
    <submittedName>
        <fullName evidence="1">Uncharacterized protein</fullName>
    </submittedName>
</protein>
<name>A0A9Q0RGH8_ANAIG</name>
<reference evidence="1" key="1">
    <citation type="submission" date="2022-10" db="EMBL/GenBank/DDBJ databases">
        <title>Novel sulphate-reducing endosymbionts in the free-living metamonad Anaeramoeba.</title>
        <authorList>
            <person name="Jerlstrom-Hultqvist J."/>
            <person name="Cepicka I."/>
            <person name="Gallot-Lavallee L."/>
            <person name="Salas-Leiva D."/>
            <person name="Curtis B.A."/>
            <person name="Zahonova K."/>
            <person name="Pipaliya S."/>
            <person name="Dacks J."/>
            <person name="Roger A.J."/>
        </authorList>
    </citation>
    <scope>NUCLEOTIDE SEQUENCE</scope>
    <source>
        <strain evidence="1">BMAN</strain>
    </source>
</reference>
<dbReference type="AlphaFoldDB" id="A0A9Q0RGH8"/>
<dbReference type="EMBL" id="JAPDFW010000036">
    <property type="protein sequence ID" value="KAJ5079149.1"/>
    <property type="molecule type" value="Genomic_DNA"/>
</dbReference>